<feature type="transmembrane region" description="Helical" evidence="2">
    <location>
        <begin position="211"/>
        <end position="234"/>
    </location>
</feature>
<organism evidence="3 4">
    <name type="scientific">Nocardioides turkmenicus</name>
    <dbReference type="NCBI Taxonomy" id="2711220"/>
    <lineage>
        <taxon>Bacteria</taxon>
        <taxon>Bacillati</taxon>
        <taxon>Actinomycetota</taxon>
        <taxon>Actinomycetes</taxon>
        <taxon>Propionibacteriales</taxon>
        <taxon>Nocardioidaceae</taxon>
        <taxon>Nocardioides</taxon>
    </lineage>
</organism>
<evidence type="ECO:0000256" key="1">
    <source>
        <dbReference type="SAM" id="MobiDB-lite"/>
    </source>
</evidence>
<evidence type="ECO:0000256" key="2">
    <source>
        <dbReference type="SAM" id="Phobius"/>
    </source>
</evidence>
<name>A0A6M1QP63_9ACTN</name>
<gene>
    <name evidence="3" type="ORF">G5C66_01750</name>
</gene>
<feature type="region of interest" description="Disordered" evidence="1">
    <location>
        <begin position="1"/>
        <end position="44"/>
    </location>
</feature>
<reference evidence="3 4" key="1">
    <citation type="submission" date="2020-02" db="EMBL/GenBank/DDBJ databases">
        <title>Whole-genome analyses of novel actinobacteria.</title>
        <authorList>
            <person name="Sahin N."/>
        </authorList>
    </citation>
    <scope>NUCLEOTIDE SEQUENCE [LARGE SCALE GENOMIC DNA]</scope>
    <source>
        <strain evidence="3 4">KC13</strain>
    </source>
</reference>
<sequence length="251" mass="26949">MARPGLFHRQDKHADENHPETDVNHAETRDPYPGGPAVVGHDDNVERPHRATSEVSNLHEGDRVEHYRHTEDGRRAALHDTYGGINWGACFFGWLVAVGVTFLLGAIISAVASAIGSDQNWTRADLQSMADSVGIAAAITLAVVMFIGYFAGGYVAARMSRFDARRQGLGVWIVAIVVMIIAAVAGALFGSNYNIMQQVDLPNVGLSTDQLGWGAVITAVVLLAVMLVGALLGAATGQRYHTKIDRAAYED</sequence>
<dbReference type="Proteomes" id="UP000483261">
    <property type="component" value="Unassembled WGS sequence"/>
</dbReference>
<comment type="caution">
    <text evidence="3">The sequence shown here is derived from an EMBL/GenBank/DDBJ whole genome shotgun (WGS) entry which is preliminary data.</text>
</comment>
<keyword evidence="2" id="KW-1133">Transmembrane helix</keyword>
<feature type="compositionally biased region" description="Basic and acidic residues" evidence="1">
    <location>
        <begin position="8"/>
        <end position="30"/>
    </location>
</feature>
<dbReference type="AlphaFoldDB" id="A0A6M1QP63"/>
<keyword evidence="4" id="KW-1185">Reference proteome</keyword>
<dbReference type="RefSeq" id="WP_165109090.1">
    <property type="nucleotide sequence ID" value="NZ_JAALAA010000001.1"/>
</dbReference>
<evidence type="ECO:0000313" key="4">
    <source>
        <dbReference type="Proteomes" id="UP000483261"/>
    </source>
</evidence>
<feature type="transmembrane region" description="Helical" evidence="2">
    <location>
        <begin position="135"/>
        <end position="157"/>
    </location>
</feature>
<feature type="transmembrane region" description="Helical" evidence="2">
    <location>
        <begin position="91"/>
        <end position="115"/>
    </location>
</feature>
<protein>
    <submittedName>
        <fullName evidence="3">APC family permease</fullName>
    </submittedName>
</protein>
<keyword evidence="2" id="KW-0472">Membrane</keyword>
<dbReference type="EMBL" id="JAALAA010000001">
    <property type="protein sequence ID" value="NGN91463.1"/>
    <property type="molecule type" value="Genomic_DNA"/>
</dbReference>
<proteinExistence type="predicted"/>
<accession>A0A6M1QP63</accession>
<keyword evidence="2" id="KW-0812">Transmembrane</keyword>
<evidence type="ECO:0000313" key="3">
    <source>
        <dbReference type="EMBL" id="NGN91463.1"/>
    </source>
</evidence>
<feature type="transmembrane region" description="Helical" evidence="2">
    <location>
        <begin position="169"/>
        <end position="191"/>
    </location>
</feature>